<dbReference type="AlphaFoldDB" id="A0A8J3QXU6"/>
<name>A0A8J3QXU6_9ACTN</name>
<comment type="caution">
    <text evidence="1">The sequence shown here is derived from an EMBL/GenBank/DDBJ whole genome shotgun (WGS) entry which is preliminary data.</text>
</comment>
<evidence type="ECO:0000313" key="2">
    <source>
        <dbReference type="Proteomes" id="UP000642748"/>
    </source>
</evidence>
<dbReference type="EMBL" id="BONZ01000077">
    <property type="protein sequence ID" value="GIH19189.1"/>
    <property type="molecule type" value="Genomic_DNA"/>
</dbReference>
<keyword evidence="2" id="KW-1185">Reference proteome</keyword>
<dbReference type="Proteomes" id="UP000642748">
    <property type="component" value="Unassembled WGS sequence"/>
</dbReference>
<reference evidence="1" key="1">
    <citation type="submission" date="2021-01" db="EMBL/GenBank/DDBJ databases">
        <title>Whole genome shotgun sequence of Rugosimonospora africana NBRC 104875.</title>
        <authorList>
            <person name="Komaki H."/>
            <person name="Tamura T."/>
        </authorList>
    </citation>
    <scope>NUCLEOTIDE SEQUENCE</scope>
    <source>
        <strain evidence="1">NBRC 104875</strain>
    </source>
</reference>
<evidence type="ECO:0000313" key="1">
    <source>
        <dbReference type="EMBL" id="GIH19189.1"/>
    </source>
</evidence>
<protein>
    <submittedName>
        <fullName evidence="1">Uncharacterized protein</fullName>
    </submittedName>
</protein>
<proteinExistence type="predicted"/>
<organism evidence="1 2">
    <name type="scientific">Rugosimonospora africana</name>
    <dbReference type="NCBI Taxonomy" id="556532"/>
    <lineage>
        <taxon>Bacteria</taxon>
        <taxon>Bacillati</taxon>
        <taxon>Actinomycetota</taxon>
        <taxon>Actinomycetes</taxon>
        <taxon>Micromonosporales</taxon>
        <taxon>Micromonosporaceae</taxon>
        <taxon>Rugosimonospora</taxon>
    </lineage>
</organism>
<accession>A0A8J3QXU6</accession>
<sequence>MNTVNMVKRILGAAGVVRRELIGNTALDDSEAHHFEDLLHALDSAGLWNGVADDERTAIVETLMTSDEPEATWTAGGFWRADGEDLSKGDVEAWLTGMTKALADCGVDLRVSTVFSPGDPASTGYAVAINGVMLNLYDFAPDNLRVPASYDPWTDCSIIPAAEVNRLLVNAESDRRLALVWPGSQDGFSVLGHMEVLQRAAASAAADAGSWGLVVP</sequence>
<gene>
    <name evidence="1" type="ORF">Raf01_73610</name>
</gene>